<keyword evidence="3" id="KW-1185">Reference proteome</keyword>
<evidence type="ECO:0000313" key="3">
    <source>
        <dbReference type="Proteomes" id="UP000001745"/>
    </source>
</evidence>
<protein>
    <submittedName>
        <fullName evidence="2">Uncharacterized protein</fullName>
    </submittedName>
</protein>
<gene>
    <name evidence="2" type="ORF">TSTA_042100</name>
</gene>
<dbReference type="PANTHER" id="PTHR11439">
    <property type="entry name" value="GAG-POL-RELATED RETROTRANSPOSON"/>
    <property type="match status" value="1"/>
</dbReference>
<dbReference type="InParanoid" id="B8MJR8"/>
<dbReference type="VEuPathDB" id="FungiDB:TSTA_042100"/>
<dbReference type="eggNOG" id="KOG0017">
    <property type="taxonomic scope" value="Eukaryota"/>
</dbReference>
<dbReference type="GeneID" id="8102987"/>
<accession>B8MJR8</accession>
<dbReference type="PANTHER" id="PTHR11439:SF463">
    <property type="entry name" value="REVERSE TRANSCRIPTASE TY1_COPIA-TYPE DOMAIN-CONTAINING PROTEIN"/>
    <property type="match status" value="1"/>
</dbReference>
<dbReference type="HOGENOM" id="CLU_1082498_0_0_1"/>
<sequence>MICTRPDLAFALSRLSKFVQKPGIKYATALKRVLSSTYDAEYIGLATASYEVIWLQKLILAILPQYAEHTMPSNTIHCDNQGAIVTVNQPSHSPSTRSKHINIYFHVIREAIANGLIRLEYIRITEMTADILTKALPKELHERHWEDTSRSDAFGEIPDEWECQRATPVDLPPARINYAPRVITLTPTTGPRDDLLAELRARTGRPCGHGNRQNPGAGQGGDGPDCGTDAGFDVGRARKQACRHKSQLFIESFQTVL</sequence>
<reference evidence="3" key="1">
    <citation type="journal article" date="2015" name="Genome Announc.">
        <title>Genome sequence of the AIDS-associated pathogen Penicillium marneffei (ATCC18224) and its near taxonomic relative Talaromyces stipitatus (ATCC10500).</title>
        <authorList>
            <person name="Nierman W.C."/>
            <person name="Fedorova-Abrams N.D."/>
            <person name="Andrianopoulos A."/>
        </authorList>
    </citation>
    <scope>NUCLEOTIDE SEQUENCE [LARGE SCALE GENOMIC DNA]</scope>
    <source>
        <strain evidence="3">ATCC 10500 / CBS 375.48 / QM 6759 / NRRL 1006</strain>
    </source>
</reference>
<proteinExistence type="predicted"/>
<dbReference type="EMBL" id="EQ962657">
    <property type="protein sequence ID" value="EED14735.1"/>
    <property type="molecule type" value="Genomic_DNA"/>
</dbReference>
<dbReference type="OrthoDB" id="3799035at2759"/>
<dbReference type="AlphaFoldDB" id="B8MJR8"/>
<evidence type="ECO:0000313" key="2">
    <source>
        <dbReference type="EMBL" id="EED14735.1"/>
    </source>
</evidence>
<dbReference type="RefSeq" id="XP_002484688.1">
    <property type="nucleotide sequence ID" value="XM_002484643.1"/>
</dbReference>
<dbReference type="STRING" id="441959.B8MJR8"/>
<dbReference type="PhylomeDB" id="B8MJR8"/>
<dbReference type="CDD" id="cd09272">
    <property type="entry name" value="RNase_HI_RT_Ty1"/>
    <property type="match status" value="1"/>
</dbReference>
<evidence type="ECO:0000256" key="1">
    <source>
        <dbReference type="SAM" id="MobiDB-lite"/>
    </source>
</evidence>
<organism evidence="2 3">
    <name type="scientific">Talaromyces stipitatus (strain ATCC 10500 / CBS 375.48 / QM 6759 / NRRL 1006)</name>
    <name type="common">Penicillium stipitatum</name>
    <dbReference type="NCBI Taxonomy" id="441959"/>
    <lineage>
        <taxon>Eukaryota</taxon>
        <taxon>Fungi</taxon>
        <taxon>Dikarya</taxon>
        <taxon>Ascomycota</taxon>
        <taxon>Pezizomycotina</taxon>
        <taxon>Eurotiomycetes</taxon>
        <taxon>Eurotiomycetidae</taxon>
        <taxon>Eurotiales</taxon>
        <taxon>Trichocomaceae</taxon>
        <taxon>Talaromyces</taxon>
        <taxon>Talaromyces sect. Talaromyces</taxon>
    </lineage>
</organism>
<dbReference type="Proteomes" id="UP000001745">
    <property type="component" value="Unassembled WGS sequence"/>
</dbReference>
<name>B8MJR8_TALSN</name>
<feature type="region of interest" description="Disordered" evidence="1">
    <location>
        <begin position="203"/>
        <end position="225"/>
    </location>
</feature>